<evidence type="ECO:0000313" key="3">
    <source>
        <dbReference type="EMBL" id="GLH65980.1"/>
    </source>
</evidence>
<dbReference type="Proteomes" id="UP001165044">
    <property type="component" value="Unassembled WGS sequence"/>
</dbReference>
<evidence type="ECO:0000313" key="4">
    <source>
        <dbReference type="Proteomes" id="UP001165044"/>
    </source>
</evidence>
<gene>
    <name evidence="3" type="ORF">GETHED_03440</name>
</gene>
<dbReference type="Pfam" id="PF25792">
    <property type="entry name" value="BREX_BrxC_helical"/>
    <property type="match status" value="1"/>
</dbReference>
<dbReference type="InterPro" id="IPR047679">
    <property type="entry name" value="BREX_BrxC"/>
</dbReference>
<dbReference type="InterPro" id="IPR058037">
    <property type="entry name" value="BREX_BrxC_helical"/>
</dbReference>
<feature type="domain" description="Probable ATP-binding protein BrxC alpha-helical" evidence="2">
    <location>
        <begin position="886"/>
        <end position="980"/>
    </location>
</feature>
<dbReference type="NCBIfam" id="NF033441">
    <property type="entry name" value="BREX_BrxC"/>
    <property type="match status" value="1"/>
</dbReference>
<evidence type="ECO:0000256" key="1">
    <source>
        <dbReference type="SAM" id="MobiDB-lite"/>
    </source>
</evidence>
<dbReference type="EMBL" id="BSDC01000001">
    <property type="protein sequence ID" value="GLH65980.1"/>
    <property type="molecule type" value="Genomic_DNA"/>
</dbReference>
<feature type="region of interest" description="Disordered" evidence="1">
    <location>
        <begin position="669"/>
        <end position="688"/>
    </location>
</feature>
<evidence type="ECO:0000259" key="2">
    <source>
        <dbReference type="Pfam" id="PF25792"/>
    </source>
</evidence>
<sequence>MTELIRTLFAQDIDRRIEEVIKVDQDDESLVRQEIREYVATDAIQSSFIKLLDRYMETPNKPHEGIGIWVSGFFGSGKSSFAKYLGVGVENRPLEGQGAADLLAERFKDKKASLLLHGINERIPTHVVIFDVSTERDIKAGQPLTEITYKALLKSLGYAKNLDLAELEIAEEEGGRLEAFKATYHELYGEDWDKSKHLVSRAMGRASAVMSKLEPQTYPEADSWAKGARSQAELNPGLLATRCKTLLDRRAPGKALMFVVDEVGQFVSKDVQKMLDLQAIVQQLGKTGRGRFWLVVTSQEKLTELVSGLDDRTVELARVMDRFPLELQVHLEPSDISEVTSKRVLEKNSAAEAKLRKLFDECRARLTASTKVEASIKLPELSAQAFADLYPVLPYQVDLIIQIVSGLRTQGGASKHVGGANRTIIKLAQQLLVNPGVALADKPLGQLVTLDKVYDLVSGNIESEIRGKIQETGQHVGHPLAPDVAKAICLLQFVPTVPRTPENLAAVLHPYIDADSRLPQVKEALGELERALLVRQDGKGQYRIPSPVEDDWERRRNALELRTPDRNKLLRDMLTSFWEPQPSQNLQGVKQFKAGLLFNSTELVDGDIPVNLHLLEEGAGYAERLEDLRRRSQTEPLTLFWACATNPDLEEELRELFRSQEILNIKRREAQTPEQSHLHSEETRRMGNHKDELRRRLKEAVLGGTVYFRGNDRSPAGASSVDAAVKALLGQALPEVYHRFDEAAARVDAKDLQALMGADSLKGLTPIFNKLGLLKEEGGKARFDAERPPLSDALARIKAAADYGNTITGKMLEEQFRKEPFGWDFDMVKLLVLCLLRAGLIEVQSAGRSFDDARSMEAKTAFTNNTAFRQASFRPKETVDFAVVLQAAEAFKATFGKEAKELEQGKVAQDIRAELERQEQELQAMHTLLIRHNLPGEETIQQALDLARDVRGGKEEHTIQAFRSNHTTLKDAIQQASELKRNLDEPKLFSLQKAREVLRGPWAFLSTEPELPEDLKDAGARLKDLIEKESFHREVAEIERLGMKLQDAFRKLQEDALAARAEAYEAALHHLQGMTGWADLDEDQRATIAKPLTDLASAYCDQAPPVPQLRADKDAAPLRLQKAQEEMMRLLEGERLVSLKLAQFFNGGIENADQLEAALDEIRNACAPLLASGKKVVLQ</sequence>
<accession>A0ABQ5PU46</accession>
<proteinExistence type="predicted"/>
<protein>
    <recommendedName>
        <fullName evidence="2">Probable ATP-binding protein BrxC alpha-helical domain-containing protein</fullName>
    </recommendedName>
</protein>
<organism evidence="3 4">
    <name type="scientific">Geothrix edaphica</name>
    <dbReference type="NCBI Taxonomy" id="2927976"/>
    <lineage>
        <taxon>Bacteria</taxon>
        <taxon>Pseudomonadati</taxon>
        <taxon>Acidobacteriota</taxon>
        <taxon>Holophagae</taxon>
        <taxon>Holophagales</taxon>
        <taxon>Holophagaceae</taxon>
        <taxon>Geothrix</taxon>
    </lineage>
</organism>
<reference evidence="3" key="1">
    <citation type="journal article" date="2023" name="Antonie Van Leeuwenhoek">
        <title>Mesoterricola silvestris gen. nov., sp. nov., Mesoterricola sediminis sp. nov., Geothrix oryzae sp. nov., Geothrix edaphica sp. nov., Geothrix rubra sp. nov., and Geothrix limicola sp. nov., six novel members of Acidobacteriota isolated from soils.</title>
        <authorList>
            <person name="Itoh H."/>
            <person name="Sugisawa Y."/>
            <person name="Mise K."/>
            <person name="Xu Z."/>
            <person name="Kuniyasu M."/>
            <person name="Ushijima N."/>
            <person name="Kawano K."/>
            <person name="Kobayashi E."/>
            <person name="Shiratori Y."/>
            <person name="Masuda Y."/>
            <person name="Senoo K."/>
        </authorList>
    </citation>
    <scope>NUCLEOTIDE SEQUENCE</scope>
    <source>
        <strain evidence="3">Red802</strain>
    </source>
</reference>
<dbReference type="RefSeq" id="WP_285606068.1">
    <property type="nucleotide sequence ID" value="NZ_BSDC01000001.1"/>
</dbReference>
<name>A0ABQ5PU46_9BACT</name>
<keyword evidence="4" id="KW-1185">Reference proteome</keyword>
<comment type="caution">
    <text evidence="3">The sequence shown here is derived from an EMBL/GenBank/DDBJ whole genome shotgun (WGS) entry which is preliminary data.</text>
</comment>